<evidence type="ECO:0000256" key="1">
    <source>
        <dbReference type="SAM" id="Phobius"/>
    </source>
</evidence>
<feature type="transmembrane region" description="Helical" evidence="1">
    <location>
        <begin position="198"/>
        <end position="219"/>
    </location>
</feature>
<feature type="transmembrane region" description="Helical" evidence="1">
    <location>
        <begin position="92"/>
        <end position="111"/>
    </location>
</feature>
<reference evidence="2 3" key="1">
    <citation type="submission" date="2018-03" db="EMBL/GenBank/DDBJ databases">
        <title>Phenotypic and genomic properties of Cyclonatronum proteinivorum gen. nov., sp. nov., a haloalkaliphilic bacteroidete from soda lakes possessing Na+-translocating rhodopsin.</title>
        <authorList>
            <person name="Toshchakov S.V."/>
            <person name="Korzhenkov A."/>
            <person name="Samarov N.I."/>
            <person name="Kublanov I.V."/>
            <person name="Muntyan M.S."/>
            <person name="Sorokin D.Y."/>
        </authorList>
    </citation>
    <scope>NUCLEOTIDE SEQUENCE [LARGE SCALE GENOMIC DNA]</scope>
    <source>
        <strain evidence="2 3">Omega</strain>
    </source>
</reference>
<keyword evidence="1" id="KW-0472">Membrane</keyword>
<name>A0A345UMK9_9BACT</name>
<protein>
    <recommendedName>
        <fullName evidence="4">Transmembrane protein</fullName>
    </recommendedName>
</protein>
<gene>
    <name evidence="2" type="ORF">CYPRO_2469</name>
</gene>
<proteinExistence type="predicted"/>
<dbReference type="KEGG" id="cprv:CYPRO_2469"/>
<organism evidence="2 3">
    <name type="scientific">Cyclonatronum proteinivorum</name>
    <dbReference type="NCBI Taxonomy" id="1457365"/>
    <lineage>
        <taxon>Bacteria</taxon>
        <taxon>Pseudomonadati</taxon>
        <taxon>Balneolota</taxon>
        <taxon>Balneolia</taxon>
        <taxon>Balneolales</taxon>
        <taxon>Cyclonatronaceae</taxon>
        <taxon>Cyclonatronum</taxon>
    </lineage>
</organism>
<keyword evidence="1" id="KW-1133">Transmembrane helix</keyword>
<keyword evidence="1" id="KW-0812">Transmembrane</keyword>
<dbReference type="Proteomes" id="UP000254808">
    <property type="component" value="Chromosome"/>
</dbReference>
<keyword evidence="3" id="KW-1185">Reference proteome</keyword>
<accession>A0A345UMK9</accession>
<sequence length="223" mass="24349">MAFRGVPGVRARHTPPVRCAHPGTPLERGVLRVLRSPNTAVHPSAVCGLPSHSPCTFPTPRAMAFRDVPGGVPVTPRPFAALTGAPLSRGEFCAFFAVAILLFIIDLRFPFKPAVCGLPSAVSSHSVLRVPSRHREPWPFGACRGFMPVTPRPFAALTRAPLSREGFFAFFTVAILLFPLCPLSSVLRPNRTFCSTVLKPWVCCWIGLDWIDFVFFGIMHSTA</sequence>
<dbReference type="EMBL" id="CP027806">
    <property type="protein sequence ID" value="AXJ01711.1"/>
    <property type="molecule type" value="Genomic_DNA"/>
</dbReference>
<dbReference type="AlphaFoldDB" id="A0A345UMK9"/>
<feature type="transmembrane region" description="Helical" evidence="1">
    <location>
        <begin position="167"/>
        <end position="186"/>
    </location>
</feature>
<evidence type="ECO:0008006" key="4">
    <source>
        <dbReference type="Google" id="ProtNLM"/>
    </source>
</evidence>
<evidence type="ECO:0000313" key="2">
    <source>
        <dbReference type="EMBL" id="AXJ01711.1"/>
    </source>
</evidence>
<evidence type="ECO:0000313" key="3">
    <source>
        <dbReference type="Proteomes" id="UP000254808"/>
    </source>
</evidence>